<keyword evidence="5" id="KW-0324">Glycolysis</keyword>
<dbReference type="GO" id="GO:0004591">
    <property type="term" value="F:oxoglutarate dehydrogenase (succinyl-transferring) activity"/>
    <property type="evidence" value="ECO:0007669"/>
    <property type="project" value="UniProtKB-EC"/>
</dbReference>
<dbReference type="Pfam" id="PF16078">
    <property type="entry name" value="2-oxogl_dehyd_N"/>
    <property type="match status" value="1"/>
</dbReference>
<evidence type="ECO:0000313" key="8">
    <source>
        <dbReference type="EMBL" id="PSR20721.1"/>
    </source>
</evidence>
<comment type="caution">
    <text evidence="8">The sequence shown here is derived from an EMBL/GenBank/DDBJ whole genome shotgun (WGS) entry which is preliminary data.</text>
</comment>
<dbReference type="InterPro" id="IPR011603">
    <property type="entry name" value="2oxoglutarate_DH_E1"/>
</dbReference>
<dbReference type="EMBL" id="PXYV01000052">
    <property type="protein sequence ID" value="PSR20721.1"/>
    <property type="molecule type" value="Genomic_DNA"/>
</dbReference>
<dbReference type="Pfam" id="PF00676">
    <property type="entry name" value="E1_dh"/>
    <property type="match status" value="1"/>
</dbReference>
<organism evidence="8 9">
    <name type="scientific">Sulfobacillus acidophilus</name>
    <dbReference type="NCBI Taxonomy" id="53633"/>
    <lineage>
        <taxon>Bacteria</taxon>
        <taxon>Bacillati</taxon>
        <taxon>Bacillota</taxon>
        <taxon>Clostridia</taxon>
        <taxon>Eubacteriales</taxon>
        <taxon>Clostridiales Family XVII. Incertae Sedis</taxon>
        <taxon>Sulfobacillus</taxon>
    </lineage>
</organism>
<comment type="cofactor">
    <cofactor evidence="1">
        <name>thiamine diphosphate</name>
        <dbReference type="ChEBI" id="CHEBI:58937"/>
    </cofactor>
</comment>
<comment type="catalytic activity">
    <reaction evidence="6">
        <text>N(6)-[(R)-lipoyl]-L-lysyl-[protein] + 2-oxoglutarate + H(+) = N(6)-[(R)-S(8)-succinyldihydrolipoyl]-L-lysyl-[protein] + CO2</text>
        <dbReference type="Rhea" id="RHEA:12188"/>
        <dbReference type="Rhea" id="RHEA-COMP:10474"/>
        <dbReference type="Rhea" id="RHEA-COMP:20092"/>
        <dbReference type="ChEBI" id="CHEBI:15378"/>
        <dbReference type="ChEBI" id="CHEBI:16526"/>
        <dbReference type="ChEBI" id="CHEBI:16810"/>
        <dbReference type="ChEBI" id="CHEBI:83099"/>
        <dbReference type="ChEBI" id="CHEBI:83120"/>
        <dbReference type="EC" id="1.2.4.2"/>
    </reaction>
</comment>
<reference evidence="8 9" key="1">
    <citation type="journal article" date="2014" name="BMC Genomics">
        <title>Comparison of environmental and isolate Sulfobacillus genomes reveals diverse carbon, sulfur, nitrogen, and hydrogen metabolisms.</title>
        <authorList>
            <person name="Justice N.B."/>
            <person name="Norman A."/>
            <person name="Brown C.T."/>
            <person name="Singh A."/>
            <person name="Thomas B.C."/>
            <person name="Banfield J.F."/>
        </authorList>
    </citation>
    <scope>NUCLEOTIDE SEQUENCE [LARGE SCALE GENOMIC DNA]</scope>
    <source>
        <strain evidence="8">AMDSBA3</strain>
    </source>
</reference>
<dbReference type="AlphaFoldDB" id="A0A2T2WEQ2"/>
<dbReference type="InterPro" id="IPR032106">
    <property type="entry name" value="2-oxogl_dehyd_N"/>
</dbReference>
<gene>
    <name evidence="8" type="ORF">C7B45_13610</name>
</gene>
<dbReference type="PIRSF" id="PIRSF000157">
    <property type="entry name" value="Oxoglu_dh_E1"/>
    <property type="match status" value="1"/>
</dbReference>
<evidence type="ECO:0000259" key="7">
    <source>
        <dbReference type="SMART" id="SM00861"/>
    </source>
</evidence>
<dbReference type="InterPro" id="IPR029061">
    <property type="entry name" value="THDP-binding"/>
</dbReference>
<evidence type="ECO:0000256" key="2">
    <source>
        <dbReference type="ARBA" id="ARBA00012280"/>
    </source>
</evidence>
<dbReference type="EC" id="1.2.4.2" evidence="2"/>
<dbReference type="Pfam" id="PF02779">
    <property type="entry name" value="Transket_pyr"/>
    <property type="match status" value="1"/>
</dbReference>
<dbReference type="GO" id="GO:0006099">
    <property type="term" value="P:tricarboxylic acid cycle"/>
    <property type="evidence" value="ECO:0007669"/>
    <property type="project" value="TreeGrafter"/>
</dbReference>
<keyword evidence="4" id="KW-0786">Thiamine pyrophosphate</keyword>
<dbReference type="GO" id="GO:0030976">
    <property type="term" value="F:thiamine pyrophosphate binding"/>
    <property type="evidence" value="ECO:0007669"/>
    <property type="project" value="InterPro"/>
</dbReference>
<dbReference type="SUPFAM" id="SSF52518">
    <property type="entry name" value="Thiamin diphosphate-binding fold (THDP-binding)"/>
    <property type="match status" value="2"/>
</dbReference>
<evidence type="ECO:0000256" key="1">
    <source>
        <dbReference type="ARBA" id="ARBA00001964"/>
    </source>
</evidence>
<sequence>MDNQLSVEDLFVGPNAGYLVELYEEYRREPSSVDPSTRALLDQLDGVAIDALIHGDRRMVATQEVGNVVAVEKLVKAVQLARNIREFGHLQASFDPLGVSPRRVVDDPEIMGISDDDLRQMPSTVVWPNRLRIAANALEAINLLRQFYSGPVGYDFSHVHNVEERDWLRQNVEVPESDPPLTREEQRAVLHRLTEVEGFERFLHTSFPGQKRFSIEGNDVLVPMLDTLIAAEVKAGAHEVVIGMAHRGRLNVLAHVLGKPYEKIFAEFHTSVNKELVPSEGSMGINAGWTGDVKYHLGGQKLWRDGELAGVRITVANNPSHLEFVNPVIQGQTRAAQEDVTEPGAPIQNIGRAVAIAIHGDASFPGEGVVAESLNLSRLRGYQTGGTVHIIVNNGLGFTTEPEDERSTLYASDLAKGFEIPVVHVNADDPHACLKATRLAFRYRQTFHKDFLIDLVGYRRWGHNEGDEPLYTQPVLYREIGEHPTVRALYANKLVEQGIVDAAEVERMMDEVQARLTQAKERMTDEGPDLKSEVSTWSDALVGLAERTEVDTATLQKLAQELHQWPADLHLIPKLERQLKRRLDHMNESDGIDWALAEQLAFASILSEGTAIRLSGQDTERGTFSHRHAVLHDAETGATYTPLQHIPSARASFAIYNSPLSETSTLGFEYGYSVEAPHMLTLWEAQYGDFANAGQVIIDQFIAAARSKWKEQSGLVVLLPHGYEGQGPEHSSARIERYLQLAGDNSIRVVNCTSAAQYFHLLRQQANLIHHDPRPLIVFTPKSLLRNPLAASSIRDLAEGHFQTVIDDHIAAPEQVKRLVLASGKVIIDLVQALTSQPHEELSVIRLEQLYPFPQAELANIFVQYPHLQEIVWLQEEPLNMGGWRYVQSRLANDLPATVSLKYVGRPERAATAEGFPEMHAEEQARIIREALQPIAVRTSTRGGQR</sequence>
<dbReference type="Pfam" id="PF16870">
    <property type="entry name" value="OxoGdeHyase_C"/>
    <property type="match status" value="1"/>
</dbReference>
<feature type="domain" description="Transketolase-like pyrimidine-binding" evidence="7">
    <location>
        <begin position="592"/>
        <end position="787"/>
    </location>
</feature>
<dbReference type="InterPro" id="IPR031717">
    <property type="entry name" value="ODO-1/KGD_C"/>
</dbReference>
<dbReference type="NCBIfam" id="TIGR00239">
    <property type="entry name" value="2oxo_dh_E1"/>
    <property type="match status" value="1"/>
</dbReference>
<evidence type="ECO:0000313" key="9">
    <source>
        <dbReference type="Proteomes" id="UP000241848"/>
    </source>
</evidence>
<proteinExistence type="predicted"/>
<dbReference type="NCBIfam" id="NF008907">
    <property type="entry name" value="PRK12270.1"/>
    <property type="match status" value="1"/>
</dbReference>
<evidence type="ECO:0000256" key="4">
    <source>
        <dbReference type="ARBA" id="ARBA00023052"/>
    </source>
</evidence>
<dbReference type="SMART" id="SM00861">
    <property type="entry name" value="Transket_pyr"/>
    <property type="match status" value="1"/>
</dbReference>
<dbReference type="InterPro" id="IPR001017">
    <property type="entry name" value="DH_E1"/>
</dbReference>
<keyword evidence="3" id="KW-0560">Oxidoreductase</keyword>
<dbReference type="CDD" id="cd02016">
    <property type="entry name" value="TPP_E1_OGDC_like"/>
    <property type="match status" value="1"/>
</dbReference>
<evidence type="ECO:0000256" key="6">
    <source>
        <dbReference type="ARBA" id="ARBA00051911"/>
    </source>
</evidence>
<dbReference type="FunFam" id="3.40.50.970:FF:000036">
    <property type="entry name" value="2-oxoglutarate dehydrogenase E1 component"/>
    <property type="match status" value="1"/>
</dbReference>
<dbReference type="PANTHER" id="PTHR23152:SF4">
    <property type="entry name" value="2-OXOADIPATE DEHYDROGENASE COMPLEX COMPONENT E1"/>
    <property type="match status" value="1"/>
</dbReference>
<dbReference type="Gene3D" id="3.40.50.11610">
    <property type="entry name" value="Multifunctional 2-oxoglutarate metabolism enzyme, C-terminal domain"/>
    <property type="match status" value="1"/>
</dbReference>
<dbReference type="GO" id="GO:0006096">
    <property type="term" value="P:glycolytic process"/>
    <property type="evidence" value="ECO:0007669"/>
    <property type="project" value="UniProtKB-KW"/>
</dbReference>
<dbReference type="Gene3D" id="3.40.50.12470">
    <property type="match status" value="1"/>
</dbReference>
<dbReference type="NCBIfam" id="NF006914">
    <property type="entry name" value="PRK09404.1"/>
    <property type="match status" value="1"/>
</dbReference>
<dbReference type="InterPro" id="IPR042179">
    <property type="entry name" value="KGD_C_sf"/>
</dbReference>
<dbReference type="PANTHER" id="PTHR23152">
    <property type="entry name" value="2-OXOGLUTARATE DEHYDROGENASE"/>
    <property type="match status" value="1"/>
</dbReference>
<dbReference type="InterPro" id="IPR005475">
    <property type="entry name" value="Transketolase-like_Pyr-bd"/>
</dbReference>
<name>A0A2T2WEQ2_9FIRM</name>
<dbReference type="Gene3D" id="3.40.50.970">
    <property type="match status" value="1"/>
</dbReference>
<dbReference type="Proteomes" id="UP000241848">
    <property type="component" value="Unassembled WGS sequence"/>
</dbReference>
<accession>A0A2T2WEQ2</accession>
<dbReference type="GO" id="GO:0045252">
    <property type="term" value="C:oxoglutarate dehydrogenase complex"/>
    <property type="evidence" value="ECO:0007669"/>
    <property type="project" value="TreeGrafter"/>
</dbReference>
<dbReference type="GO" id="GO:0005829">
    <property type="term" value="C:cytosol"/>
    <property type="evidence" value="ECO:0007669"/>
    <property type="project" value="TreeGrafter"/>
</dbReference>
<evidence type="ECO:0000256" key="3">
    <source>
        <dbReference type="ARBA" id="ARBA00023002"/>
    </source>
</evidence>
<evidence type="ECO:0000256" key="5">
    <source>
        <dbReference type="ARBA" id="ARBA00023152"/>
    </source>
</evidence>
<protein>
    <recommendedName>
        <fullName evidence="2">oxoglutarate dehydrogenase (succinyl-transferring)</fullName>
        <ecNumber evidence="2">1.2.4.2</ecNumber>
    </recommendedName>
</protein>